<evidence type="ECO:0000256" key="1">
    <source>
        <dbReference type="SAM" id="MobiDB-lite"/>
    </source>
</evidence>
<sequence>MDTALPEPRPDTSTHMSPPSPAFSLDSSSPFANGLHFESILFEDEDEDEDAGPRSVREKQCSSSVNEIAASTGLKQKLTVLDRRHGVSKGKRRTKSCRSVKRDENMEEESGGDSDPASPERVRDEGSAA</sequence>
<feature type="region of interest" description="Disordered" evidence="1">
    <location>
        <begin position="1"/>
        <end position="30"/>
    </location>
</feature>
<reference evidence="2" key="1">
    <citation type="submission" date="2020-07" db="EMBL/GenBank/DDBJ databases">
        <title>Clarias magur genome sequencing, assembly and annotation.</title>
        <authorList>
            <person name="Kushwaha B."/>
            <person name="Kumar R."/>
            <person name="Das P."/>
            <person name="Joshi C.G."/>
            <person name="Kumar D."/>
            <person name="Nagpure N.S."/>
            <person name="Pandey M."/>
            <person name="Agarwal S."/>
            <person name="Srivastava S."/>
            <person name="Singh M."/>
            <person name="Sahoo L."/>
            <person name="Jayasankar P."/>
            <person name="Meher P.K."/>
            <person name="Koringa P.G."/>
            <person name="Iquebal M.A."/>
            <person name="Das S.P."/>
            <person name="Bit A."/>
            <person name="Patnaik S."/>
            <person name="Patel N."/>
            <person name="Shah T.M."/>
            <person name="Hinsu A."/>
            <person name="Jena J.K."/>
        </authorList>
    </citation>
    <scope>NUCLEOTIDE SEQUENCE</scope>
    <source>
        <strain evidence="2">CIFAMagur01</strain>
        <tissue evidence="2">Testis</tissue>
    </source>
</reference>
<protein>
    <submittedName>
        <fullName evidence="2">Histone-lysine N-methyltransferase NSD2-like isoform X1</fullName>
    </submittedName>
</protein>
<feature type="non-terminal residue" evidence="2">
    <location>
        <position position="129"/>
    </location>
</feature>
<feature type="compositionally biased region" description="Basic and acidic residues" evidence="1">
    <location>
        <begin position="118"/>
        <end position="129"/>
    </location>
</feature>
<evidence type="ECO:0000313" key="2">
    <source>
        <dbReference type="EMBL" id="KAF5891360.1"/>
    </source>
</evidence>
<dbReference type="EMBL" id="QNUK01000593">
    <property type="protein sequence ID" value="KAF5891360.1"/>
    <property type="molecule type" value="Genomic_DNA"/>
</dbReference>
<gene>
    <name evidence="2" type="primary">nsd1</name>
    <name evidence="2" type="ORF">DAT39_018937</name>
</gene>
<keyword evidence="3" id="KW-1185">Reference proteome</keyword>
<feature type="region of interest" description="Disordered" evidence="1">
    <location>
        <begin position="76"/>
        <end position="129"/>
    </location>
</feature>
<accession>A0A8J4XAV6</accession>
<feature type="compositionally biased region" description="Basic residues" evidence="1">
    <location>
        <begin position="86"/>
        <end position="99"/>
    </location>
</feature>
<feature type="region of interest" description="Disordered" evidence="1">
    <location>
        <begin position="42"/>
        <end position="64"/>
    </location>
</feature>
<comment type="caution">
    <text evidence="2">The sequence shown here is derived from an EMBL/GenBank/DDBJ whole genome shotgun (WGS) entry which is preliminary data.</text>
</comment>
<name>A0A8J4XAV6_CLAMG</name>
<evidence type="ECO:0000313" key="3">
    <source>
        <dbReference type="Proteomes" id="UP000727407"/>
    </source>
</evidence>
<feature type="compositionally biased region" description="Basic and acidic residues" evidence="1">
    <location>
        <begin position="51"/>
        <end position="60"/>
    </location>
</feature>
<dbReference type="Proteomes" id="UP000727407">
    <property type="component" value="Unassembled WGS sequence"/>
</dbReference>
<organism evidence="2 3">
    <name type="scientific">Clarias magur</name>
    <name type="common">Asian catfish</name>
    <name type="synonym">Macropteronotus magur</name>
    <dbReference type="NCBI Taxonomy" id="1594786"/>
    <lineage>
        <taxon>Eukaryota</taxon>
        <taxon>Metazoa</taxon>
        <taxon>Chordata</taxon>
        <taxon>Craniata</taxon>
        <taxon>Vertebrata</taxon>
        <taxon>Euteleostomi</taxon>
        <taxon>Actinopterygii</taxon>
        <taxon>Neopterygii</taxon>
        <taxon>Teleostei</taxon>
        <taxon>Ostariophysi</taxon>
        <taxon>Siluriformes</taxon>
        <taxon>Clariidae</taxon>
        <taxon>Clarias</taxon>
    </lineage>
</organism>
<dbReference type="AlphaFoldDB" id="A0A8J4XAV6"/>
<proteinExistence type="predicted"/>
<dbReference type="OrthoDB" id="422362at2759"/>